<proteinExistence type="predicted"/>
<keyword evidence="2" id="KW-1185">Reference proteome</keyword>
<dbReference type="RefSeq" id="WP_169788785.1">
    <property type="nucleotide sequence ID" value="NZ_CP012332.1"/>
</dbReference>
<dbReference type="InterPro" id="IPR051159">
    <property type="entry name" value="Hexapeptide_acetyltransf"/>
</dbReference>
<sequence>MIGQIEVYGGGRIHLGDRVFLDGSIGPIELHVSRGARLLIGDDVRINGGTSIEATEFVEIGDGVEIGSWSKVIDNHFHIPNGDRCSRPRSVPVRIDRGVRIGERCVVLPGAHLEEGVRLGHGVVVGRRVPARVALEGSPPRRAAVGGIP</sequence>
<dbReference type="InterPro" id="IPR011004">
    <property type="entry name" value="Trimer_LpxA-like_sf"/>
</dbReference>
<protein>
    <submittedName>
        <fullName evidence="1">Acetyltransferase</fullName>
    </submittedName>
</protein>
<reference evidence="1 2" key="1">
    <citation type="submission" date="2015-08" db="EMBL/GenBank/DDBJ databases">
        <authorList>
            <person name="Babu N.S."/>
            <person name="Beckwith C.J."/>
            <person name="Beseler K.G."/>
            <person name="Brison A."/>
            <person name="Carone J.V."/>
            <person name="Caskin T.P."/>
            <person name="Diamond M."/>
            <person name="Durham M.E."/>
            <person name="Foxe J.M."/>
            <person name="Go M."/>
            <person name="Henderson B.A."/>
            <person name="Jones I.B."/>
            <person name="McGettigan J.A."/>
            <person name="Micheletti S.J."/>
            <person name="Nasrallah M.E."/>
            <person name="Ortiz D."/>
            <person name="Piller C.R."/>
            <person name="Privatt S.R."/>
            <person name="Schneider S.L."/>
            <person name="Sharp S."/>
            <person name="Smith T.C."/>
            <person name="Stanton J.D."/>
            <person name="Ullery H.E."/>
            <person name="Wilson R.J."/>
            <person name="Serrano M.G."/>
            <person name="Buck G."/>
            <person name="Lee V."/>
            <person name="Wang Y."/>
            <person name="Carvalho R."/>
            <person name="Voegtly L."/>
            <person name="Shi R."/>
            <person name="Duckworth R."/>
            <person name="Johnson A."/>
            <person name="Loviza R."/>
            <person name="Walstead R."/>
            <person name="Shah Z."/>
            <person name="Kiflezghi M."/>
            <person name="Wade K."/>
            <person name="Ball S.L."/>
            <person name="Bradley K.W."/>
            <person name="Asai D.J."/>
            <person name="Bowman C.A."/>
            <person name="Russell D.A."/>
            <person name="Pope W.H."/>
            <person name="Jacobs-Sera D."/>
            <person name="Hendrix R.W."/>
            <person name="Hatfull G.F."/>
        </authorList>
    </citation>
    <scope>NUCLEOTIDE SEQUENCE [LARGE SCALE GENOMIC DNA]</scope>
    <source>
        <strain evidence="1 2">DSM 27710</strain>
    </source>
</reference>
<dbReference type="InterPro" id="IPR001451">
    <property type="entry name" value="Hexapep"/>
</dbReference>
<evidence type="ECO:0000313" key="1">
    <source>
        <dbReference type="EMBL" id="AKU91447.1"/>
    </source>
</evidence>
<accession>A0A0K1PD70</accession>
<dbReference type="SUPFAM" id="SSF51161">
    <property type="entry name" value="Trimeric LpxA-like enzymes"/>
    <property type="match status" value="1"/>
</dbReference>
<organism evidence="1 2">
    <name type="scientific">Vulgatibacter incomptus</name>
    <dbReference type="NCBI Taxonomy" id="1391653"/>
    <lineage>
        <taxon>Bacteria</taxon>
        <taxon>Pseudomonadati</taxon>
        <taxon>Myxococcota</taxon>
        <taxon>Myxococcia</taxon>
        <taxon>Myxococcales</taxon>
        <taxon>Cystobacterineae</taxon>
        <taxon>Vulgatibacteraceae</taxon>
        <taxon>Vulgatibacter</taxon>
    </lineage>
</organism>
<dbReference type="Proteomes" id="UP000055590">
    <property type="component" value="Chromosome"/>
</dbReference>
<dbReference type="KEGG" id="vin:AKJ08_1834"/>
<dbReference type="PANTHER" id="PTHR23416:SF78">
    <property type="entry name" value="LIPOPOLYSACCHARIDE BIOSYNTHESIS O-ACETYL TRANSFERASE WBBJ-RELATED"/>
    <property type="match status" value="1"/>
</dbReference>
<dbReference type="AlphaFoldDB" id="A0A0K1PD70"/>
<gene>
    <name evidence="1" type="ORF">AKJ08_1834</name>
</gene>
<name>A0A0K1PD70_9BACT</name>
<dbReference type="EMBL" id="CP012332">
    <property type="protein sequence ID" value="AKU91447.1"/>
    <property type="molecule type" value="Genomic_DNA"/>
</dbReference>
<evidence type="ECO:0000313" key="2">
    <source>
        <dbReference type="Proteomes" id="UP000055590"/>
    </source>
</evidence>
<keyword evidence="1" id="KW-0808">Transferase</keyword>
<dbReference type="Pfam" id="PF00132">
    <property type="entry name" value="Hexapep"/>
    <property type="match status" value="1"/>
</dbReference>
<dbReference type="PANTHER" id="PTHR23416">
    <property type="entry name" value="SIALIC ACID SYNTHASE-RELATED"/>
    <property type="match status" value="1"/>
</dbReference>
<dbReference type="STRING" id="1391653.AKJ08_1834"/>
<dbReference type="GO" id="GO:0016740">
    <property type="term" value="F:transferase activity"/>
    <property type="evidence" value="ECO:0007669"/>
    <property type="project" value="UniProtKB-KW"/>
</dbReference>
<dbReference type="Gene3D" id="2.160.10.10">
    <property type="entry name" value="Hexapeptide repeat proteins"/>
    <property type="match status" value="1"/>
</dbReference>